<dbReference type="InterPro" id="IPR042099">
    <property type="entry name" value="ANL_N_sf"/>
</dbReference>
<dbReference type="PANTHER" id="PTHR24095">
    <property type="entry name" value="ACETYL-COENZYME A SYNTHETASE"/>
    <property type="match status" value="1"/>
</dbReference>
<organism evidence="1 2">
    <name type="scientific">Liparis tanakae</name>
    <name type="common">Tanaka's snailfish</name>
    <dbReference type="NCBI Taxonomy" id="230148"/>
    <lineage>
        <taxon>Eukaryota</taxon>
        <taxon>Metazoa</taxon>
        <taxon>Chordata</taxon>
        <taxon>Craniata</taxon>
        <taxon>Vertebrata</taxon>
        <taxon>Euteleostomi</taxon>
        <taxon>Actinopterygii</taxon>
        <taxon>Neopterygii</taxon>
        <taxon>Teleostei</taxon>
        <taxon>Neoteleostei</taxon>
        <taxon>Acanthomorphata</taxon>
        <taxon>Eupercaria</taxon>
        <taxon>Perciformes</taxon>
        <taxon>Cottioidei</taxon>
        <taxon>Cottales</taxon>
        <taxon>Liparidae</taxon>
        <taxon>Liparis</taxon>
    </lineage>
</organism>
<accession>A0A4Z2EQ22</accession>
<comment type="caution">
    <text evidence="1">The sequence shown here is derived from an EMBL/GenBank/DDBJ whole genome shotgun (WGS) entry which is preliminary data.</text>
</comment>
<dbReference type="GO" id="GO:0006085">
    <property type="term" value="P:acetyl-CoA biosynthetic process"/>
    <property type="evidence" value="ECO:0007669"/>
    <property type="project" value="TreeGrafter"/>
</dbReference>
<proteinExistence type="predicted"/>
<dbReference type="AlphaFoldDB" id="A0A4Z2EQ22"/>
<protein>
    <submittedName>
        <fullName evidence="1">Acetyl-coenzyme A synthetase 2-like, mitochondrial</fullName>
    </submittedName>
</protein>
<name>A0A4Z2EQ22_9TELE</name>
<dbReference type="SUPFAM" id="SSF56801">
    <property type="entry name" value="Acetyl-CoA synthetase-like"/>
    <property type="match status" value="1"/>
</dbReference>
<dbReference type="Gene3D" id="3.40.50.12780">
    <property type="entry name" value="N-terminal domain of ligase-like"/>
    <property type="match status" value="1"/>
</dbReference>
<sequence>MNPNTRRVQTRRRLEPELITQPLKGSAEEDCVALSGPQWPSVVLSGPQWSSVVLSGPQYPAQCKAVVTCNQGVRGGRLTDLKATVDAAVKSCPTVQHVFVAHRTENPVEMGPLDVHLEEVRHQILRGSTGRPKGLVHTQAGYLLYASLTHQHGSDLQTGSPPANRKSWRTGLQAQAGAPQASNPVCTWSWRFIQDPEGLGDSGSWESGRLRVLGVWETQGPGGLGDSGSWGSGRLRVLGYVFDHQDGDVFGCVADIGWITGHSYVTGGVCIAPRPAEDGAAIVPAMAMRPFFGIQPELLGEKVRC</sequence>
<keyword evidence="2" id="KW-1185">Reference proteome</keyword>
<gene>
    <name evidence="1" type="primary">Acss1_0</name>
    <name evidence="1" type="ORF">EYF80_058954</name>
</gene>
<dbReference type="PANTHER" id="PTHR24095:SF14">
    <property type="entry name" value="ACETYL-COENZYME A SYNTHETASE 1"/>
    <property type="match status" value="1"/>
</dbReference>
<dbReference type="Proteomes" id="UP000314294">
    <property type="component" value="Unassembled WGS sequence"/>
</dbReference>
<dbReference type="GO" id="GO:0003987">
    <property type="term" value="F:acetate-CoA ligase activity"/>
    <property type="evidence" value="ECO:0007669"/>
    <property type="project" value="TreeGrafter"/>
</dbReference>
<reference evidence="1 2" key="1">
    <citation type="submission" date="2019-03" db="EMBL/GenBank/DDBJ databases">
        <title>First draft genome of Liparis tanakae, snailfish: a comprehensive survey of snailfish specific genes.</title>
        <authorList>
            <person name="Kim W."/>
            <person name="Song I."/>
            <person name="Jeong J.-H."/>
            <person name="Kim D."/>
            <person name="Kim S."/>
            <person name="Ryu S."/>
            <person name="Song J.Y."/>
            <person name="Lee S.K."/>
        </authorList>
    </citation>
    <scope>NUCLEOTIDE SEQUENCE [LARGE SCALE GENOMIC DNA]</scope>
    <source>
        <tissue evidence="1">Muscle</tissue>
    </source>
</reference>
<dbReference type="GO" id="GO:0005739">
    <property type="term" value="C:mitochondrion"/>
    <property type="evidence" value="ECO:0007669"/>
    <property type="project" value="TreeGrafter"/>
</dbReference>
<dbReference type="OrthoDB" id="8955953at2759"/>
<evidence type="ECO:0000313" key="1">
    <source>
        <dbReference type="EMBL" id="TNN30895.1"/>
    </source>
</evidence>
<dbReference type="EMBL" id="SRLO01004015">
    <property type="protein sequence ID" value="TNN30895.1"/>
    <property type="molecule type" value="Genomic_DNA"/>
</dbReference>
<evidence type="ECO:0000313" key="2">
    <source>
        <dbReference type="Proteomes" id="UP000314294"/>
    </source>
</evidence>